<organism evidence="3 4">
    <name type="scientific">Aquatica leii</name>
    <dbReference type="NCBI Taxonomy" id="1421715"/>
    <lineage>
        <taxon>Eukaryota</taxon>
        <taxon>Metazoa</taxon>
        <taxon>Ecdysozoa</taxon>
        <taxon>Arthropoda</taxon>
        <taxon>Hexapoda</taxon>
        <taxon>Insecta</taxon>
        <taxon>Pterygota</taxon>
        <taxon>Neoptera</taxon>
        <taxon>Endopterygota</taxon>
        <taxon>Coleoptera</taxon>
        <taxon>Polyphaga</taxon>
        <taxon>Elateriformia</taxon>
        <taxon>Elateroidea</taxon>
        <taxon>Lampyridae</taxon>
        <taxon>Luciolinae</taxon>
        <taxon>Aquatica</taxon>
    </lineage>
</organism>
<dbReference type="Pfam" id="PF04427">
    <property type="entry name" value="Brix"/>
    <property type="match status" value="1"/>
</dbReference>
<evidence type="ECO:0000313" key="3">
    <source>
        <dbReference type="EMBL" id="KAK4882174.1"/>
    </source>
</evidence>
<sequence>MVKKKKGRSVRRNPNVNLEPEELTQAPHSFIIHRGFNNGHILELTRDFRKVMEPFTAKSLQEHKKNTIKDFVSVAGLLHVTHLCIFSQTEFGMYFKVGRLPRGPTLTFKIHEFSLAKDVVSSLKKQLVIERAFKHSPLIVLNSFSGDTPHMKLMASMFQNMFPKINLTNVDLNNIRRCVLMNYNPSSEIIDFRHYVIKITPVGVSKGVKKVVQGKVPNLSKCNDISEFFTKAGLLSESEMEEDPNNHITVNQKLATRGNVEQGQSAIRLTELGPRITLQLMKIEDGLLDGIVLYHNFIHKTEEEKLIIQKKRDAKKKLKERRKRLQEENKKRKETEKEESKQKSLKGMKKDASREQTKNKDGNEDTNQDDDDATYYREEIGEEPDKDLFMASEVNNKMSMKKSKVFNKFNKKHKLDVSSKDKKQNFKKDFKSNKFDKSSDDRRKFSRNKDKNKSHLRTHKPLKSKSSIYYAVVH</sequence>
<feature type="compositionally biased region" description="Basic residues" evidence="1">
    <location>
        <begin position="312"/>
        <end position="324"/>
    </location>
</feature>
<comment type="caution">
    <text evidence="3">The sequence shown here is derived from an EMBL/GenBank/DDBJ whole genome shotgun (WGS) entry which is preliminary data.</text>
</comment>
<feature type="region of interest" description="Disordered" evidence="1">
    <location>
        <begin position="312"/>
        <end position="372"/>
    </location>
</feature>
<dbReference type="AlphaFoldDB" id="A0AAN7PCH5"/>
<dbReference type="InterPro" id="IPR045112">
    <property type="entry name" value="PPAN-like"/>
</dbReference>
<accession>A0AAN7PCH5</accession>
<protein>
    <recommendedName>
        <fullName evidence="2">Brix domain-containing protein</fullName>
    </recommendedName>
</protein>
<dbReference type="EMBL" id="JARPUR010000002">
    <property type="protein sequence ID" value="KAK4882174.1"/>
    <property type="molecule type" value="Genomic_DNA"/>
</dbReference>
<gene>
    <name evidence="3" type="ORF">RN001_005493</name>
</gene>
<feature type="compositionally biased region" description="Basic and acidic residues" evidence="1">
    <location>
        <begin position="325"/>
        <end position="363"/>
    </location>
</feature>
<keyword evidence="4" id="KW-1185">Reference proteome</keyword>
<evidence type="ECO:0000256" key="1">
    <source>
        <dbReference type="SAM" id="MobiDB-lite"/>
    </source>
</evidence>
<dbReference type="GO" id="GO:0006364">
    <property type="term" value="P:rRNA processing"/>
    <property type="evidence" value="ECO:0007669"/>
    <property type="project" value="InterPro"/>
</dbReference>
<feature type="compositionally biased region" description="Basic residues" evidence="1">
    <location>
        <begin position="454"/>
        <end position="463"/>
    </location>
</feature>
<reference evidence="4" key="1">
    <citation type="submission" date="2023-01" db="EMBL/GenBank/DDBJ databases">
        <title>Key to firefly adult light organ development and bioluminescence: homeobox transcription factors regulate luciferase expression and transportation to peroxisome.</title>
        <authorList>
            <person name="Fu X."/>
        </authorList>
    </citation>
    <scope>NUCLEOTIDE SEQUENCE [LARGE SCALE GENOMIC DNA]</scope>
</reference>
<proteinExistence type="predicted"/>
<evidence type="ECO:0000259" key="2">
    <source>
        <dbReference type="PROSITE" id="PS50833"/>
    </source>
</evidence>
<name>A0AAN7PCH5_9COLE</name>
<dbReference type="InterPro" id="IPR007109">
    <property type="entry name" value="Brix"/>
</dbReference>
<dbReference type="GO" id="GO:0000027">
    <property type="term" value="P:ribosomal large subunit assembly"/>
    <property type="evidence" value="ECO:0007669"/>
    <property type="project" value="TreeGrafter"/>
</dbReference>
<feature type="compositionally biased region" description="Basic and acidic residues" evidence="1">
    <location>
        <begin position="415"/>
        <end position="453"/>
    </location>
</feature>
<dbReference type="GO" id="GO:0019843">
    <property type="term" value="F:rRNA binding"/>
    <property type="evidence" value="ECO:0007669"/>
    <property type="project" value="InterPro"/>
</dbReference>
<feature type="domain" description="Brix" evidence="2">
    <location>
        <begin position="27"/>
        <end position="289"/>
    </location>
</feature>
<feature type="region of interest" description="Disordered" evidence="1">
    <location>
        <begin position="414"/>
        <end position="474"/>
    </location>
</feature>
<dbReference type="PROSITE" id="PS50833">
    <property type="entry name" value="BRIX"/>
    <property type="match status" value="1"/>
</dbReference>
<dbReference type="Proteomes" id="UP001353858">
    <property type="component" value="Unassembled WGS sequence"/>
</dbReference>
<dbReference type="PANTHER" id="PTHR12661:SF5">
    <property type="entry name" value="SUPPRESSOR OF SWI4 1 HOMOLOG"/>
    <property type="match status" value="1"/>
</dbReference>
<dbReference type="PANTHER" id="PTHR12661">
    <property type="entry name" value="PETER PAN-RELATED"/>
    <property type="match status" value="1"/>
</dbReference>
<dbReference type="SMART" id="SM00879">
    <property type="entry name" value="Brix"/>
    <property type="match status" value="1"/>
</dbReference>
<evidence type="ECO:0000313" key="4">
    <source>
        <dbReference type="Proteomes" id="UP001353858"/>
    </source>
</evidence>
<dbReference type="GO" id="GO:0030687">
    <property type="term" value="C:preribosome, large subunit precursor"/>
    <property type="evidence" value="ECO:0007669"/>
    <property type="project" value="TreeGrafter"/>
</dbReference>